<dbReference type="EMBL" id="CP016616">
    <property type="protein sequence ID" value="ANY77610.1"/>
    <property type="molecule type" value="Genomic_DNA"/>
</dbReference>
<organism evidence="1">
    <name type="scientific">Microvirga ossetica</name>
    <dbReference type="NCBI Taxonomy" id="1882682"/>
    <lineage>
        <taxon>Bacteria</taxon>
        <taxon>Pseudomonadati</taxon>
        <taxon>Pseudomonadota</taxon>
        <taxon>Alphaproteobacteria</taxon>
        <taxon>Hyphomicrobiales</taxon>
        <taxon>Methylobacteriaceae</taxon>
        <taxon>Microvirga</taxon>
    </lineage>
</organism>
<proteinExistence type="predicted"/>
<name>A0A1B2ECA5_9HYPH</name>
<evidence type="ECO:0008006" key="2">
    <source>
        <dbReference type="Google" id="ProtNLM"/>
    </source>
</evidence>
<evidence type="ECO:0000313" key="1">
    <source>
        <dbReference type="EMBL" id="ANY77610.1"/>
    </source>
</evidence>
<reference evidence="1" key="1">
    <citation type="submission" date="2016-07" db="EMBL/GenBank/DDBJ databases">
        <title>Microvirga ossetica sp. nov. a new species of rhizobia isolated from root nodules of the legume species Vicia alpestris Steven originated from North Ossetia region in the Caucasus.</title>
        <authorList>
            <person name="Safronova V.I."/>
            <person name="Kuznetsova I.G."/>
            <person name="Sazanova A.L."/>
            <person name="Belimov A."/>
            <person name="Andronov E."/>
            <person name="Osledkin Y.S."/>
            <person name="Onishchuk O.P."/>
            <person name="Kurchak O.N."/>
            <person name="Shaposhnikov A.I."/>
            <person name="Willems A."/>
            <person name="Tikhonovich I.A."/>
        </authorList>
    </citation>
    <scope>NUCLEOTIDE SEQUENCE [LARGE SCALE GENOMIC DNA]</scope>
    <source>
        <strain evidence="1">V5/3M</strain>
    </source>
</reference>
<accession>A0A1B2ECA5</accession>
<gene>
    <name evidence="1" type="ORF">BB934_04650</name>
</gene>
<dbReference type="AlphaFoldDB" id="A0A1B2ECA5"/>
<dbReference type="KEGG" id="moc:BB934_04650"/>
<protein>
    <recommendedName>
        <fullName evidence="2">DUF2336 domain-containing protein</fullName>
    </recommendedName>
</protein>
<sequence length="339" mass="36501">MASSANPDPWSDLSNLASSDSGNADARAALLKVNAQMFVAAPARDRESIETFEALVLGFLPRTDVGTRRELARILAPCPDTPASILDYIARHSHDARDATRQHAKQPSPAPGRRLLATSAGRLHLASQSDLDPDILQDLLVLGEDAAEDALAANPAFPSTHPAFGKLLRRAHHRPGLGRILLDRTDLAVTDEAALYLMANAERRRSIRERLGTLLAHRRVNLSFTLSEPDIGGLVAAGLTGDPGQLESRLTALFGFPAATEWRVLEIGRHRLLALALTALGMTRKDAIRIFLTLHPALSYPLSAIRGLLREMRDVPPPVALVLVESILGAKTLSGEALA</sequence>
<dbReference type="RefSeq" id="WP_099508596.1">
    <property type="nucleotide sequence ID" value="NZ_CP016616.1"/>
</dbReference>
<dbReference type="OrthoDB" id="8455292at2"/>